<sequence>MTEKPAVVIDNGSYMTGAGFAGDDAPKTEFLTKVGRLRHYFTDGSVPNLDPSVVTKTGLKEYYVGNEVNVKRGILCIKYPVEHAVIDKWEEIEKIWQHAFEQLAVPSEEHPVFLTEAVNNPRATREKMAEVMMEKFNTPAMFIGIQTVLSLYAAGRQAGTALSIGAGATQVTPVDKGFAIPGASTCLKLGGHDLRLNLAKILTEGGYNMSNYCDFLDHAQNMLEKLCYVALDFEEEMQSPSKKAKVEDESYELPDGEIITPRDEKFRCPEVLFKPSLLGNLNEYDIEEGIHKMCFDTISKCDFEMHPLLYKNIVLSGGCTMFPGLPERLTKEIQGLVPAAMEVKVIAPEHRKNSVWIGGSILASLSTFKEMWITKEQYGELGPAVIHKCPSA</sequence>
<dbReference type="OrthoDB" id="5998133at2759"/>
<accession>A0A7D9HV29</accession>
<keyword evidence="4" id="KW-0067">ATP-binding</keyword>
<dbReference type="PRINTS" id="PR00190">
    <property type="entry name" value="ACTIN"/>
</dbReference>
<evidence type="ECO:0000256" key="2">
    <source>
        <dbReference type="ARBA" id="ARBA00022490"/>
    </source>
</evidence>
<evidence type="ECO:0000256" key="3">
    <source>
        <dbReference type="ARBA" id="ARBA00022741"/>
    </source>
</evidence>
<evidence type="ECO:0000256" key="5">
    <source>
        <dbReference type="ARBA" id="ARBA00023212"/>
    </source>
</evidence>
<evidence type="ECO:0000313" key="8">
    <source>
        <dbReference type="Proteomes" id="UP001152795"/>
    </source>
</evidence>
<dbReference type="FunFam" id="3.30.420.40:FF:000058">
    <property type="entry name" value="Putative actin-related protein 5"/>
    <property type="match status" value="1"/>
</dbReference>
<dbReference type="InterPro" id="IPR043129">
    <property type="entry name" value="ATPase_NBD"/>
</dbReference>
<dbReference type="InterPro" id="IPR004000">
    <property type="entry name" value="Actin"/>
</dbReference>
<dbReference type="FunFam" id="3.30.420.40:FF:000148">
    <property type="entry name" value="Actin, alpha skeletal muscle"/>
    <property type="match status" value="1"/>
</dbReference>
<proteinExistence type="inferred from homology"/>
<dbReference type="Gene3D" id="3.90.640.10">
    <property type="entry name" value="Actin, Chain A, domain 4"/>
    <property type="match status" value="1"/>
</dbReference>
<dbReference type="GO" id="GO:0005524">
    <property type="term" value="F:ATP binding"/>
    <property type="evidence" value="ECO:0007669"/>
    <property type="project" value="UniProtKB-KW"/>
</dbReference>
<organism evidence="7 8">
    <name type="scientific">Paramuricea clavata</name>
    <name type="common">Red gorgonian</name>
    <name type="synonym">Violescent sea-whip</name>
    <dbReference type="NCBI Taxonomy" id="317549"/>
    <lineage>
        <taxon>Eukaryota</taxon>
        <taxon>Metazoa</taxon>
        <taxon>Cnidaria</taxon>
        <taxon>Anthozoa</taxon>
        <taxon>Octocorallia</taxon>
        <taxon>Malacalcyonacea</taxon>
        <taxon>Plexauridae</taxon>
        <taxon>Paramuricea</taxon>
    </lineage>
</organism>
<dbReference type="Pfam" id="PF00022">
    <property type="entry name" value="Actin"/>
    <property type="match status" value="1"/>
</dbReference>
<name>A0A7D9HV29_PARCT</name>
<dbReference type="Gene3D" id="3.30.420.40">
    <property type="match status" value="2"/>
</dbReference>
<reference evidence="7" key="1">
    <citation type="submission" date="2020-04" db="EMBL/GenBank/DDBJ databases">
        <authorList>
            <person name="Alioto T."/>
            <person name="Alioto T."/>
            <person name="Gomez Garrido J."/>
        </authorList>
    </citation>
    <scope>NUCLEOTIDE SEQUENCE</scope>
    <source>
        <strain evidence="7">A484AB</strain>
    </source>
</reference>
<gene>
    <name evidence="7" type="ORF">PACLA_8A081839</name>
</gene>
<keyword evidence="3" id="KW-0547">Nucleotide-binding</keyword>
<keyword evidence="5" id="KW-0206">Cytoskeleton</keyword>
<protein>
    <submittedName>
        <fullName evidence="7">Uncharacterized protein</fullName>
    </submittedName>
</protein>
<evidence type="ECO:0000256" key="6">
    <source>
        <dbReference type="RuleBase" id="RU000487"/>
    </source>
</evidence>
<keyword evidence="8" id="KW-1185">Reference proteome</keyword>
<dbReference type="Proteomes" id="UP001152795">
    <property type="component" value="Unassembled WGS sequence"/>
</dbReference>
<comment type="similarity">
    <text evidence="6">Belongs to the actin family.</text>
</comment>
<keyword evidence="2" id="KW-0963">Cytoplasm</keyword>
<dbReference type="SUPFAM" id="SSF53067">
    <property type="entry name" value="Actin-like ATPase domain"/>
    <property type="match status" value="2"/>
</dbReference>
<evidence type="ECO:0000256" key="4">
    <source>
        <dbReference type="ARBA" id="ARBA00022840"/>
    </source>
</evidence>
<dbReference type="GO" id="GO:0005856">
    <property type="term" value="C:cytoskeleton"/>
    <property type="evidence" value="ECO:0007669"/>
    <property type="project" value="UniProtKB-SubCell"/>
</dbReference>
<dbReference type="AlphaFoldDB" id="A0A7D9HV29"/>
<evidence type="ECO:0000256" key="1">
    <source>
        <dbReference type="ARBA" id="ARBA00004245"/>
    </source>
</evidence>
<comment type="caution">
    <text evidence="7">The sequence shown here is derived from an EMBL/GenBank/DDBJ whole genome shotgun (WGS) entry which is preliminary data.</text>
</comment>
<comment type="subcellular location">
    <subcellularLocation>
        <location evidence="1">Cytoplasm</location>
        <location evidence="1">Cytoskeleton</location>
    </subcellularLocation>
</comment>
<dbReference type="PANTHER" id="PTHR11937">
    <property type="entry name" value="ACTIN"/>
    <property type="match status" value="1"/>
</dbReference>
<evidence type="ECO:0000313" key="7">
    <source>
        <dbReference type="EMBL" id="CAB3991116.1"/>
    </source>
</evidence>
<dbReference type="EMBL" id="CACRXK020001791">
    <property type="protein sequence ID" value="CAB3991116.1"/>
    <property type="molecule type" value="Genomic_DNA"/>
</dbReference>
<dbReference type="SMART" id="SM00268">
    <property type="entry name" value="ACTIN"/>
    <property type="match status" value="1"/>
</dbReference>